<dbReference type="AlphaFoldDB" id="A0A086KQS2"/>
<dbReference type="Proteomes" id="UP000028837">
    <property type="component" value="Unassembled WGS sequence"/>
</dbReference>
<sequence>MEYLNPQLLKSRSPEYQRLVEDPDVAHNVHQDWLARVDRGEATLNEDPFRLAPEQIDLREKFKNLKDLDDEDLPDVALWRDEGE</sequence>
<evidence type="ECO:0000313" key="1">
    <source>
        <dbReference type="EMBL" id="KFG46740.1"/>
    </source>
</evidence>
<evidence type="ECO:0000313" key="2">
    <source>
        <dbReference type="Proteomes" id="UP000028837"/>
    </source>
</evidence>
<accession>A0A086KQS2</accession>
<proteinExistence type="predicted"/>
<comment type="caution">
    <text evidence="1">The sequence shown here is derived from an EMBL/GenBank/DDBJ whole genome shotgun (WGS) entry which is preliminary data.</text>
</comment>
<dbReference type="EMBL" id="AHZU02000252">
    <property type="protein sequence ID" value="KFG46740.1"/>
    <property type="molecule type" value="Genomic_DNA"/>
</dbReference>
<dbReference type="VEuPathDB" id="ToxoDB:TGDOM2_247680B"/>
<name>A0A086KQS2_TOXGO</name>
<organism evidence="1 2">
    <name type="scientific">Toxoplasma gondii GAB2-2007-GAL-DOM2</name>
    <dbReference type="NCBI Taxonomy" id="1130820"/>
    <lineage>
        <taxon>Eukaryota</taxon>
        <taxon>Sar</taxon>
        <taxon>Alveolata</taxon>
        <taxon>Apicomplexa</taxon>
        <taxon>Conoidasida</taxon>
        <taxon>Coccidia</taxon>
        <taxon>Eucoccidiorida</taxon>
        <taxon>Eimeriorina</taxon>
        <taxon>Sarcocystidae</taxon>
        <taxon>Toxoplasma</taxon>
    </lineage>
</organism>
<gene>
    <name evidence="1" type="ORF">TGDOM2_247680B</name>
</gene>
<protein>
    <submittedName>
        <fullName evidence="1">Uncharacterized protein</fullName>
    </submittedName>
</protein>
<reference evidence="1 2" key="1">
    <citation type="submission" date="2014-02" db="EMBL/GenBank/DDBJ databases">
        <authorList>
            <person name="Sibley D."/>
            <person name="Venepally P."/>
            <person name="Karamycheva S."/>
            <person name="Hadjithomas M."/>
            <person name="Khan A."/>
            <person name="Brunk B."/>
            <person name="Roos D."/>
            <person name="Caler E."/>
            <person name="Lorenzi H."/>
        </authorList>
    </citation>
    <scope>NUCLEOTIDE SEQUENCE [LARGE SCALE GENOMIC DNA]</scope>
    <source>
        <strain evidence="1 2">GAB2-2007-GAL-DOM2</strain>
    </source>
</reference>